<dbReference type="InterPro" id="IPR013563">
    <property type="entry name" value="Oligopep_ABC_C"/>
</dbReference>
<proteinExistence type="predicted"/>
<accession>A0ABT0ENJ0</accession>
<name>A0ABT0ENJ0_9PSED</name>
<evidence type="ECO:0000256" key="1">
    <source>
        <dbReference type="ARBA" id="ARBA00022448"/>
    </source>
</evidence>
<dbReference type="EMBL" id="JAKNRV010000286">
    <property type="protein sequence ID" value="MCK1787031.1"/>
    <property type="molecule type" value="Genomic_DNA"/>
</dbReference>
<keyword evidence="6" id="KW-1185">Reference proteome</keyword>
<dbReference type="Pfam" id="PF08352">
    <property type="entry name" value="oligo_HPY"/>
    <property type="match status" value="1"/>
</dbReference>
<keyword evidence="2" id="KW-0547">Nucleotide-binding</keyword>
<evidence type="ECO:0000256" key="3">
    <source>
        <dbReference type="ARBA" id="ARBA00022840"/>
    </source>
</evidence>
<evidence type="ECO:0000313" key="5">
    <source>
        <dbReference type="EMBL" id="MCK1787031.1"/>
    </source>
</evidence>
<feature type="non-terminal residue" evidence="5">
    <location>
        <position position="1"/>
    </location>
</feature>
<evidence type="ECO:0000256" key="2">
    <source>
        <dbReference type="ARBA" id="ARBA00022741"/>
    </source>
</evidence>
<comment type="caution">
    <text evidence="5">The sequence shown here is derived from an EMBL/GenBank/DDBJ whole genome shotgun (WGS) entry which is preliminary data.</text>
</comment>
<reference evidence="5 6" key="1">
    <citation type="submission" date="2022-02" db="EMBL/GenBank/DDBJ databases">
        <title>Comparative genomics of the first Antarctic Pseudomonas spp. capable of biotransforming 2,4,6-Trinitrotoluene.</title>
        <authorList>
            <person name="Cabrera M.A."/>
            <person name="Marquez S.L."/>
            <person name="Perez-Donoso J.M."/>
        </authorList>
    </citation>
    <scope>NUCLEOTIDE SEQUENCE [LARGE SCALE GENOMIC DNA]</scope>
    <source>
        <strain evidence="5 6">TNT11</strain>
    </source>
</reference>
<keyword evidence="3 5" id="KW-0067">ATP-binding</keyword>
<keyword evidence="1" id="KW-0813">Transport</keyword>
<evidence type="ECO:0000259" key="4">
    <source>
        <dbReference type="Pfam" id="PF08352"/>
    </source>
</evidence>
<dbReference type="GO" id="GO:0005524">
    <property type="term" value="F:ATP binding"/>
    <property type="evidence" value="ECO:0007669"/>
    <property type="project" value="UniProtKB-KW"/>
</dbReference>
<protein>
    <submittedName>
        <fullName evidence="5">Methionine ABC transporter ATP-binding protein</fullName>
    </submittedName>
</protein>
<organism evidence="5 6">
    <name type="scientific">Pseudomonas emilianonis</name>
    <dbReference type="NCBI Taxonomy" id="2915812"/>
    <lineage>
        <taxon>Bacteria</taxon>
        <taxon>Pseudomonadati</taxon>
        <taxon>Pseudomonadota</taxon>
        <taxon>Gammaproteobacteria</taxon>
        <taxon>Pseudomonadales</taxon>
        <taxon>Pseudomonadaceae</taxon>
        <taxon>Pseudomonas</taxon>
    </lineage>
</organism>
<dbReference type="Proteomes" id="UP001317085">
    <property type="component" value="Unassembled WGS sequence"/>
</dbReference>
<feature type="domain" description="Oligopeptide/dipeptide ABC transporter C-terminal" evidence="4">
    <location>
        <begin position="2"/>
        <end position="32"/>
    </location>
</feature>
<gene>
    <name evidence="5" type="ORF">L9Z73_22595</name>
</gene>
<sequence>LLRTIAGQPPLLDALPAGCRFHPRCPQVGSLCTDVLPEGARVACHYPLGDRP</sequence>
<evidence type="ECO:0000313" key="6">
    <source>
        <dbReference type="Proteomes" id="UP001317085"/>
    </source>
</evidence>